<protein>
    <submittedName>
        <fullName evidence="1">Uncharacterized protein</fullName>
    </submittedName>
</protein>
<accession>A0A2P2PVT4</accession>
<name>A0A2P2PVT4_RHIMU</name>
<sequence>MTCLMRKNTDFLISCRHHLRDFNFSIHVLSSNYTPFLGYFILIGNSCISTQF</sequence>
<evidence type="ECO:0000313" key="1">
    <source>
        <dbReference type="EMBL" id="MBX58815.1"/>
    </source>
</evidence>
<dbReference type="AlphaFoldDB" id="A0A2P2PVT4"/>
<reference evidence="1" key="1">
    <citation type="submission" date="2018-02" db="EMBL/GenBank/DDBJ databases">
        <title>Rhizophora mucronata_Transcriptome.</title>
        <authorList>
            <person name="Meera S.P."/>
            <person name="Sreeshan A."/>
            <person name="Augustine A."/>
        </authorList>
    </citation>
    <scope>NUCLEOTIDE SEQUENCE</scope>
    <source>
        <tissue evidence="1">Leaf</tissue>
    </source>
</reference>
<proteinExistence type="predicted"/>
<dbReference type="EMBL" id="GGEC01078331">
    <property type="protein sequence ID" value="MBX58815.1"/>
    <property type="molecule type" value="Transcribed_RNA"/>
</dbReference>
<organism evidence="1">
    <name type="scientific">Rhizophora mucronata</name>
    <name type="common">Asiatic mangrove</name>
    <dbReference type="NCBI Taxonomy" id="61149"/>
    <lineage>
        <taxon>Eukaryota</taxon>
        <taxon>Viridiplantae</taxon>
        <taxon>Streptophyta</taxon>
        <taxon>Embryophyta</taxon>
        <taxon>Tracheophyta</taxon>
        <taxon>Spermatophyta</taxon>
        <taxon>Magnoliopsida</taxon>
        <taxon>eudicotyledons</taxon>
        <taxon>Gunneridae</taxon>
        <taxon>Pentapetalae</taxon>
        <taxon>rosids</taxon>
        <taxon>fabids</taxon>
        <taxon>Malpighiales</taxon>
        <taxon>Rhizophoraceae</taxon>
        <taxon>Rhizophora</taxon>
    </lineage>
</organism>